<feature type="transmembrane region" description="Helical" evidence="1">
    <location>
        <begin position="61"/>
        <end position="84"/>
    </location>
</feature>
<dbReference type="RefSeq" id="WP_345246223.1">
    <property type="nucleotide sequence ID" value="NZ_BAABHD010000070.1"/>
</dbReference>
<name>A0ABP8N7A7_9BACT</name>
<feature type="transmembrane region" description="Helical" evidence="1">
    <location>
        <begin position="21"/>
        <end position="41"/>
    </location>
</feature>
<dbReference type="InterPro" id="IPR025495">
    <property type="entry name" value="DUF4386"/>
</dbReference>
<evidence type="ECO:0000256" key="1">
    <source>
        <dbReference type="SAM" id="Phobius"/>
    </source>
</evidence>
<feature type="transmembrane region" description="Helical" evidence="1">
    <location>
        <begin position="168"/>
        <end position="190"/>
    </location>
</feature>
<dbReference type="Pfam" id="PF14329">
    <property type="entry name" value="DUF4386"/>
    <property type="match status" value="1"/>
</dbReference>
<comment type="caution">
    <text evidence="2">The sequence shown here is derived from an EMBL/GenBank/DDBJ whole genome shotgun (WGS) entry which is preliminary data.</text>
</comment>
<feature type="transmembrane region" description="Helical" evidence="1">
    <location>
        <begin position="96"/>
        <end position="120"/>
    </location>
</feature>
<protein>
    <submittedName>
        <fullName evidence="2">DUF4386 domain-containing protein</fullName>
    </submittedName>
</protein>
<feature type="transmembrane region" description="Helical" evidence="1">
    <location>
        <begin position="202"/>
        <end position="221"/>
    </location>
</feature>
<dbReference type="Proteomes" id="UP001501175">
    <property type="component" value="Unassembled WGS sequence"/>
</dbReference>
<keyword evidence="3" id="KW-1185">Reference proteome</keyword>
<sequence>MMNDITPAVQRRMALVAGYSLVAMAIVAGFGYGYGFGSIYVAGDGAATVTNLNQSAYLFRWVIVAFLVIMLLDVVVAWALYYFFKPVDEALSLLTAWLRIIYAPFLGIALMNLLAVLPLLNDAAPAESLIMRSLNAFQDVWSLGLVVFGFHLTLLGYLALMSRFVPKVLAGLALFAGLCYFLSNLANLAVPDYGQYKGTVEMALSLPMALGELALAVWLLIKGGKTKQPRFQSASAEF</sequence>
<gene>
    <name evidence="2" type="ORF">GCM10023189_39460</name>
</gene>
<keyword evidence="1" id="KW-0812">Transmembrane</keyword>
<feature type="transmembrane region" description="Helical" evidence="1">
    <location>
        <begin position="140"/>
        <end position="161"/>
    </location>
</feature>
<evidence type="ECO:0000313" key="3">
    <source>
        <dbReference type="Proteomes" id="UP001501175"/>
    </source>
</evidence>
<accession>A0ABP8N7A7</accession>
<organism evidence="2 3">
    <name type="scientific">Nibrella saemangeumensis</name>
    <dbReference type="NCBI Taxonomy" id="1084526"/>
    <lineage>
        <taxon>Bacteria</taxon>
        <taxon>Pseudomonadati</taxon>
        <taxon>Bacteroidota</taxon>
        <taxon>Cytophagia</taxon>
        <taxon>Cytophagales</taxon>
        <taxon>Spirosomataceae</taxon>
        <taxon>Nibrella</taxon>
    </lineage>
</organism>
<evidence type="ECO:0000313" key="2">
    <source>
        <dbReference type="EMBL" id="GAA4462589.1"/>
    </source>
</evidence>
<dbReference type="EMBL" id="BAABHD010000070">
    <property type="protein sequence ID" value="GAA4462589.1"/>
    <property type="molecule type" value="Genomic_DNA"/>
</dbReference>
<proteinExistence type="predicted"/>
<reference evidence="3" key="1">
    <citation type="journal article" date="2019" name="Int. J. Syst. Evol. Microbiol.">
        <title>The Global Catalogue of Microorganisms (GCM) 10K type strain sequencing project: providing services to taxonomists for standard genome sequencing and annotation.</title>
        <authorList>
            <consortium name="The Broad Institute Genomics Platform"/>
            <consortium name="The Broad Institute Genome Sequencing Center for Infectious Disease"/>
            <person name="Wu L."/>
            <person name="Ma J."/>
        </authorList>
    </citation>
    <scope>NUCLEOTIDE SEQUENCE [LARGE SCALE GENOMIC DNA]</scope>
    <source>
        <strain evidence="3">JCM 17927</strain>
    </source>
</reference>
<keyword evidence="1" id="KW-0472">Membrane</keyword>
<keyword evidence="1" id="KW-1133">Transmembrane helix</keyword>